<name>A0A4Y2EXV2_ARAVE</name>
<protein>
    <submittedName>
        <fullName evidence="4">Uncharacterized protein</fullName>
    </submittedName>
</protein>
<keyword evidence="5" id="KW-1185">Reference proteome</keyword>
<evidence type="ECO:0000313" key="1">
    <source>
        <dbReference type="EMBL" id="GBM32669.1"/>
    </source>
</evidence>
<dbReference type="AlphaFoldDB" id="A0A4Y2EXV2"/>
<dbReference type="EMBL" id="BGPR01171586">
    <property type="protein sequence ID" value="GBM32725.1"/>
    <property type="molecule type" value="Genomic_DNA"/>
</dbReference>
<dbReference type="EMBL" id="BGPR01171575">
    <property type="protein sequence ID" value="GBM32679.1"/>
    <property type="molecule type" value="Genomic_DNA"/>
</dbReference>
<evidence type="ECO:0000313" key="4">
    <source>
        <dbReference type="EMBL" id="GBM32725.1"/>
    </source>
</evidence>
<organism evidence="4 5">
    <name type="scientific">Araneus ventricosus</name>
    <name type="common">Orbweaver spider</name>
    <name type="synonym">Epeira ventricosa</name>
    <dbReference type="NCBI Taxonomy" id="182803"/>
    <lineage>
        <taxon>Eukaryota</taxon>
        <taxon>Metazoa</taxon>
        <taxon>Ecdysozoa</taxon>
        <taxon>Arthropoda</taxon>
        <taxon>Chelicerata</taxon>
        <taxon>Arachnida</taxon>
        <taxon>Araneae</taxon>
        <taxon>Araneomorphae</taxon>
        <taxon>Entelegynae</taxon>
        <taxon>Araneoidea</taxon>
        <taxon>Araneidae</taxon>
        <taxon>Araneus</taxon>
    </lineage>
</organism>
<reference evidence="4 5" key="1">
    <citation type="journal article" date="2019" name="Sci. Rep.">
        <title>Orb-weaving spider Araneus ventricosus genome elucidates the spidroin gene catalogue.</title>
        <authorList>
            <person name="Kono N."/>
            <person name="Nakamura H."/>
            <person name="Ohtoshi R."/>
            <person name="Moran D.A.P."/>
            <person name="Shinohara A."/>
            <person name="Yoshida Y."/>
            <person name="Fujiwara M."/>
            <person name="Mori M."/>
            <person name="Tomita M."/>
            <person name="Arakawa K."/>
        </authorList>
    </citation>
    <scope>NUCLEOTIDE SEQUENCE [LARGE SCALE GENOMIC DNA]</scope>
</reference>
<comment type="caution">
    <text evidence="4">The sequence shown here is derived from an EMBL/GenBank/DDBJ whole genome shotgun (WGS) entry which is preliminary data.</text>
</comment>
<evidence type="ECO:0000313" key="2">
    <source>
        <dbReference type="EMBL" id="GBM32679.1"/>
    </source>
</evidence>
<dbReference type="EMBL" id="BGPR01171571">
    <property type="protein sequence ID" value="GBM32669.1"/>
    <property type="molecule type" value="Genomic_DNA"/>
</dbReference>
<dbReference type="Proteomes" id="UP000499080">
    <property type="component" value="Unassembled WGS sequence"/>
</dbReference>
<accession>A0A4Y2EXV2</accession>
<feature type="non-terminal residue" evidence="4">
    <location>
        <position position="1"/>
    </location>
</feature>
<proteinExistence type="predicted"/>
<dbReference type="EMBL" id="BGPR01171584">
    <property type="protein sequence ID" value="GBM32717.1"/>
    <property type="molecule type" value="Genomic_DNA"/>
</dbReference>
<sequence length="47" mass="5366">AHPKHWTTGFKGFERKATFVVNKAQMSIKMDTGSQEKCRLNANMQPD</sequence>
<evidence type="ECO:0000313" key="3">
    <source>
        <dbReference type="EMBL" id="GBM32717.1"/>
    </source>
</evidence>
<gene>
    <name evidence="3" type="ORF">AVEN_139535_1</name>
    <name evidence="4" type="ORF">AVEN_149615_1</name>
    <name evidence="1" type="ORF">AVEN_49260_1</name>
    <name evidence="2" type="ORF">AVEN_64072_1</name>
</gene>
<evidence type="ECO:0000313" key="5">
    <source>
        <dbReference type="Proteomes" id="UP000499080"/>
    </source>
</evidence>